<evidence type="ECO:0000256" key="9">
    <source>
        <dbReference type="ARBA" id="ARBA00023128"/>
    </source>
</evidence>
<keyword evidence="12" id="KW-1185">Reference proteome</keyword>
<dbReference type="Pfam" id="PF04716">
    <property type="entry name" value="ETC_C1_NDUFA5"/>
    <property type="match status" value="1"/>
</dbReference>
<protein>
    <recommendedName>
        <fullName evidence="13">NADH dehydrogenase [ubiquinone] 1 alpha subcomplex subunit 5</fullName>
    </recommendedName>
</protein>
<comment type="function">
    <text evidence="1">Accessory subunit of the mitochondrial membrane respiratory chain NADH dehydrogenase (Complex I), that is believed not to be involved in catalysis. Complex I functions in the transfer of electrons from NADH to the respiratory chain. The immediate electron acceptor for the enzyme is believed to be ubiquinone.</text>
</comment>
<dbReference type="AlphaFoldDB" id="A0AAN8PIJ8"/>
<comment type="subunit">
    <text evidence="4">Complex I is composed of 45 different subunits.</text>
</comment>
<evidence type="ECO:0000256" key="7">
    <source>
        <dbReference type="ARBA" id="ARBA00022792"/>
    </source>
</evidence>
<evidence type="ECO:0000256" key="8">
    <source>
        <dbReference type="ARBA" id="ARBA00022982"/>
    </source>
</evidence>
<dbReference type="GO" id="GO:0005743">
    <property type="term" value="C:mitochondrial inner membrane"/>
    <property type="evidence" value="ECO:0007669"/>
    <property type="project" value="UniProtKB-SubCell"/>
</dbReference>
<name>A0AAN8PIJ8_PATCE</name>
<organism evidence="11 12">
    <name type="scientific">Patella caerulea</name>
    <name type="common">Rayed Mediterranean limpet</name>
    <dbReference type="NCBI Taxonomy" id="87958"/>
    <lineage>
        <taxon>Eukaryota</taxon>
        <taxon>Metazoa</taxon>
        <taxon>Spiralia</taxon>
        <taxon>Lophotrochozoa</taxon>
        <taxon>Mollusca</taxon>
        <taxon>Gastropoda</taxon>
        <taxon>Patellogastropoda</taxon>
        <taxon>Patelloidea</taxon>
        <taxon>Patellidae</taxon>
        <taxon>Patella</taxon>
    </lineage>
</organism>
<evidence type="ECO:0000256" key="6">
    <source>
        <dbReference type="ARBA" id="ARBA00022660"/>
    </source>
</evidence>
<reference evidence="11 12" key="1">
    <citation type="submission" date="2024-01" db="EMBL/GenBank/DDBJ databases">
        <title>The genome of the rayed Mediterranean limpet Patella caerulea (Linnaeus, 1758).</title>
        <authorList>
            <person name="Anh-Thu Weber A."/>
            <person name="Halstead-Nussloch G."/>
        </authorList>
    </citation>
    <scope>NUCLEOTIDE SEQUENCE [LARGE SCALE GENOMIC DNA]</scope>
    <source>
        <strain evidence="11">AATW-2023a</strain>
        <tissue evidence="11">Whole specimen</tissue>
    </source>
</reference>
<dbReference type="PANTHER" id="PTHR12653:SF0">
    <property type="entry name" value="NADH DEHYDROGENASE [UBIQUINONE] 1 ALPHA SUBCOMPLEX SUBUNIT 5"/>
    <property type="match status" value="1"/>
</dbReference>
<proteinExistence type="inferred from homology"/>
<accession>A0AAN8PIJ8</accession>
<keyword evidence="7" id="KW-0999">Mitochondrion inner membrane</keyword>
<evidence type="ECO:0000256" key="3">
    <source>
        <dbReference type="ARBA" id="ARBA00010261"/>
    </source>
</evidence>
<comment type="caution">
    <text evidence="11">The sequence shown here is derived from an EMBL/GenBank/DDBJ whole genome shotgun (WGS) entry which is preliminary data.</text>
</comment>
<keyword evidence="6" id="KW-0679">Respiratory chain</keyword>
<keyword evidence="8" id="KW-0249">Electron transport</keyword>
<evidence type="ECO:0000256" key="4">
    <source>
        <dbReference type="ARBA" id="ARBA00011533"/>
    </source>
</evidence>
<comment type="subcellular location">
    <subcellularLocation>
        <location evidence="2">Mitochondrion inner membrane</location>
        <topology evidence="2">Peripheral membrane protein</topology>
        <orientation evidence="2">Matrix side</orientation>
    </subcellularLocation>
</comment>
<dbReference type="Proteomes" id="UP001347796">
    <property type="component" value="Unassembled WGS sequence"/>
</dbReference>
<dbReference type="EMBL" id="JAZGQO010000010">
    <property type="protein sequence ID" value="KAK6175678.1"/>
    <property type="molecule type" value="Genomic_DNA"/>
</dbReference>
<sequence length="115" mass="13248">MAGLGRITGLTGLEAARHPHQVLKVLYEKINMTLQKMPAEAGYRKHTEAVISERMALVQSETDVEQLERKVNNGLVEQLILQARRELSLSRKMLQWRPWEPLIGEAPPNQWKWPL</sequence>
<evidence type="ECO:0000256" key="2">
    <source>
        <dbReference type="ARBA" id="ARBA00004443"/>
    </source>
</evidence>
<evidence type="ECO:0000256" key="5">
    <source>
        <dbReference type="ARBA" id="ARBA00022448"/>
    </source>
</evidence>
<comment type="similarity">
    <text evidence="3">Belongs to the complex I NDUFA5 subunit family.</text>
</comment>
<dbReference type="PANTHER" id="PTHR12653">
    <property type="entry name" value="NADH-UBIQUINONE OXIDOREDUCTASE 13 KD-B SUBUNIT"/>
    <property type="match status" value="1"/>
</dbReference>
<evidence type="ECO:0000313" key="11">
    <source>
        <dbReference type="EMBL" id="KAK6175678.1"/>
    </source>
</evidence>
<dbReference type="GO" id="GO:0022904">
    <property type="term" value="P:respiratory electron transport chain"/>
    <property type="evidence" value="ECO:0007669"/>
    <property type="project" value="InterPro"/>
</dbReference>
<evidence type="ECO:0000256" key="1">
    <source>
        <dbReference type="ARBA" id="ARBA00003195"/>
    </source>
</evidence>
<keyword evidence="9" id="KW-0496">Mitochondrion</keyword>
<evidence type="ECO:0000256" key="10">
    <source>
        <dbReference type="ARBA" id="ARBA00023136"/>
    </source>
</evidence>
<evidence type="ECO:0008006" key="13">
    <source>
        <dbReference type="Google" id="ProtNLM"/>
    </source>
</evidence>
<evidence type="ECO:0000313" key="12">
    <source>
        <dbReference type="Proteomes" id="UP001347796"/>
    </source>
</evidence>
<keyword evidence="10" id="KW-0472">Membrane</keyword>
<dbReference type="InterPro" id="IPR006806">
    <property type="entry name" value="NDUFA5"/>
</dbReference>
<gene>
    <name evidence="11" type="ORF">SNE40_014080</name>
</gene>
<keyword evidence="5" id="KW-0813">Transport</keyword>